<feature type="domain" description="UspA" evidence="2">
    <location>
        <begin position="2"/>
        <end position="140"/>
    </location>
</feature>
<reference evidence="3 4" key="1">
    <citation type="submission" date="2012-05" db="EMBL/GenBank/DDBJ databases">
        <title>The Genome Sequence of Sutterella wadsworthensis 2_1_59BFAA.</title>
        <authorList>
            <consortium name="The Broad Institute Genome Sequencing Platform"/>
            <person name="Earl A."/>
            <person name="Ward D."/>
            <person name="Feldgarden M."/>
            <person name="Gevers D."/>
            <person name="Daigneault M."/>
            <person name="Strauss J."/>
            <person name="Allen-Vercoe E."/>
            <person name="Walker B."/>
            <person name="Young S.K."/>
            <person name="Zeng Q."/>
            <person name="Gargeya S."/>
            <person name="Fitzgerald M."/>
            <person name="Haas B."/>
            <person name="Abouelleil A."/>
            <person name="Alvarado L."/>
            <person name="Arachchi H.M."/>
            <person name="Berlin A.M."/>
            <person name="Chapman S.B."/>
            <person name="Goldberg J."/>
            <person name="Griggs A."/>
            <person name="Gujja S."/>
            <person name="Hansen M."/>
            <person name="Howarth C."/>
            <person name="Imamovic A."/>
            <person name="Larimer J."/>
            <person name="McCowen C."/>
            <person name="Montmayeur A."/>
            <person name="Murphy C."/>
            <person name="Neiman D."/>
            <person name="Pearson M."/>
            <person name="Priest M."/>
            <person name="Roberts A."/>
            <person name="Saif S."/>
            <person name="Shea T."/>
            <person name="Sisk P."/>
            <person name="Sykes S."/>
            <person name="Wortman J."/>
            <person name="Nusbaum C."/>
            <person name="Birren B."/>
        </authorList>
    </citation>
    <scope>NUCLEOTIDE SEQUENCE [LARGE SCALE GENOMIC DNA]</scope>
    <source>
        <strain evidence="3 4">2_1_59BFAA</strain>
    </source>
</reference>
<dbReference type="eggNOG" id="COG0589">
    <property type="taxonomic scope" value="Bacteria"/>
</dbReference>
<dbReference type="PANTHER" id="PTHR31964:SF113">
    <property type="entry name" value="USPA DOMAIN-CONTAINING PROTEIN"/>
    <property type="match status" value="1"/>
</dbReference>
<keyword evidence="4" id="KW-1185">Reference proteome</keyword>
<dbReference type="PANTHER" id="PTHR31964">
    <property type="entry name" value="ADENINE NUCLEOTIDE ALPHA HYDROLASES-LIKE SUPERFAMILY PROTEIN"/>
    <property type="match status" value="1"/>
</dbReference>
<dbReference type="OrthoDB" id="9792500at2"/>
<dbReference type="CDD" id="cd00293">
    <property type="entry name" value="USP-like"/>
    <property type="match status" value="1"/>
</dbReference>
<dbReference type="RefSeq" id="WP_005434728.1">
    <property type="nucleotide sequence ID" value="NZ_JH815515.1"/>
</dbReference>
<gene>
    <name evidence="3" type="ORF">HMPREF9465_00994</name>
</gene>
<accession>K1JXP2</accession>
<dbReference type="PATRIC" id="fig|742823.3.peg.978"/>
<dbReference type="Pfam" id="PF00582">
    <property type="entry name" value="Usp"/>
    <property type="match status" value="2"/>
</dbReference>
<dbReference type="STRING" id="742823.HMPREF9465_00994"/>
<dbReference type="InterPro" id="IPR006015">
    <property type="entry name" value="Universal_stress_UspA"/>
</dbReference>
<dbReference type="HOGENOM" id="CLU_049301_2_1_4"/>
<dbReference type="SUPFAM" id="SSF52402">
    <property type="entry name" value="Adenine nucleotide alpha hydrolases-like"/>
    <property type="match status" value="2"/>
</dbReference>
<organism evidence="3 4">
    <name type="scientific">Sutterella wadsworthensis 2_1_59BFAA</name>
    <dbReference type="NCBI Taxonomy" id="742823"/>
    <lineage>
        <taxon>Bacteria</taxon>
        <taxon>Pseudomonadati</taxon>
        <taxon>Pseudomonadota</taxon>
        <taxon>Betaproteobacteria</taxon>
        <taxon>Burkholderiales</taxon>
        <taxon>Sutterellaceae</taxon>
        <taxon>Sutterella</taxon>
    </lineage>
</organism>
<evidence type="ECO:0000259" key="2">
    <source>
        <dbReference type="Pfam" id="PF00582"/>
    </source>
</evidence>
<protein>
    <recommendedName>
        <fullName evidence="2">UspA domain-containing protein</fullName>
    </recommendedName>
</protein>
<sequence>MNILVPVDGTEHSLRAVEFLTTRTDLLGAAPKITIFFSQHPVPQRMITSLEPLTIKDYYAEEAESLFASVRALLGDTKLNIEMHYAVGSPAEEIVKEADLVDADLIIMGIRGHSAVSSFLFGSVSNAVLAHTHRPILMLRDKLPEGTSLLRIGIACDGSEYGERAVDFVLKNRALFGSETRYELLNAGRSTHTIGLSSMASMMSSPTAAADMVKLRGQHFDAVMAALMPKFEAEGIKPRPVRLDGNPGEVIADYAENTPLDLLLMGSHGYGNLRSALMGSTAQKIAANSSVPLLIIR</sequence>
<comment type="similarity">
    <text evidence="1">Belongs to the universal stress protein A family.</text>
</comment>
<dbReference type="Proteomes" id="UP000005835">
    <property type="component" value="Unassembled WGS sequence"/>
</dbReference>
<feature type="domain" description="UspA" evidence="2">
    <location>
        <begin position="151"/>
        <end position="297"/>
    </location>
</feature>
<dbReference type="InterPro" id="IPR014729">
    <property type="entry name" value="Rossmann-like_a/b/a_fold"/>
</dbReference>
<dbReference type="InterPro" id="IPR006016">
    <property type="entry name" value="UspA"/>
</dbReference>
<proteinExistence type="inferred from homology"/>
<evidence type="ECO:0000256" key="1">
    <source>
        <dbReference type="ARBA" id="ARBA00008791"/>
    </source>
</evidence>
<dbReference type="AlphaFoldDB" id="K1JXP2"/>
<comment type="caution">
    <text evidence="3">The sequence shown here is derived from an EMBL/GenBank/DDBJ whole genome shotgun (WGS) entry which is preliminary data.</text>
</comment>
<evidence type="ECO:0000313" key="4">
    <source>
        <dbReference type="Proteomes" id="UP000005835"/>
    </source>
</evidence>
<dbReference type="CDD" id="cd23659">
    <property type="entry name" value="USP_At3g01520-like"/>
    <property type="match status" value="1"/>
</dbReference>
<dbReference type="EMBL" id="ADMG01000027">
    <property type="protein sequence ID" value="EKB31383.1"/>
    <property type="molecule type" value="Genomic_DNA"/>
</dbReference>
<evidence type="ECO:0000313" key="3">
    <source>
        <dbReference type="EMBL" id="EKB31383.1"/>
    </source>
</evidence>
<name>K1JXP2_9BURK</name>
<dbReference type="PRINTS" id="PR01438">
    <property type="entry name" value="UNVRSLSTRESS"/>
</dbReference>
<dbReference type="Gene3D" id="3.40.50.620">
    <property type="entry name" value="HUPs"/>
    <property type="match status" value="2"/>
</dbReference>